<organism evidence="2 3">
    <name type="scientific">Bradyrhizobium ottawaense</name>
    <dbReference type="NCBI Taxonomy" id="931866"/>
    <lineage>
        <taxon>Bacteria</taxon>
        <taxon>Pseudomonadati</taxon>
        <taxon>Pseudomonadota</taxon>
        <taxon>Alphaproteobacteria</taxon>
        <taxon>Hyphomicrobiales</taxon>
        <taxon>Nitrobacteraceae</taxon>
        <taxon>Bradyrhizobium</taxon>
    </lineage>
</organism>
<dbReference type="Proteomes" id="UP001565369">
    <property type="component" value="Unassembled WGS sequence"/>
</dbReference>
<name>A0ABV4FHR9_9BRAD</name>
<sequence length="125" mass="13500">MRFLIDMNLSPSWVPFLQNAGFEAAHWSAVGAADAADASDRTLMQWAAAHDHVVVTNDLDFSTILAATQRRKPSVIQIRADLLTPVAIGSAVLRAIAQTERELAEGALVSIDPDRARVRILPLGS</sequence>
<evidence type="ECO:0000259" key="1">
    <source>
        <dbReference type="Pfam" id="PF18480"/>
    </source>
</evidence>
<keyword evidence="3" id="KW-1185">Reference proteome</keyword>
<proteinExistence type="predicted"/>
<gene>
    <name evidence="2" type="ORF">ABIG07_000068</name>
</gene>
<accession>A0ABV4FHR9</accession>
<reference evidence="2 3" key="1">
    <citation type="submission" date="2024-07" db="EMBL/GenBank/DDBJ databases">
        <title>Genomic Encyclopedia of Type Strains, Phase V (KMG-V): Genome sequencing to study the core and pangenomes of soil and plant-associated prokaryotes.</title>
        <authorList>
            <person name="Whitman W."/>
        </authorList>
    </citation>
    <scope>NUCLEOTIDE SEQUENCE [LARGE SCALE GENOMIC DNA]</scope>
    <source>
        <strain evidence="2 3">USDA 152</strain>
    </source>
</reference>
<evidence type="ECO:0000313" key="3">
    <source>
        <dbReference type="Proteomes" id="UP001565369"/>
    </source>
</evidence>
<evidence type="ECO:0000313" key="2">
    <source>
        <dbReference type="EMBL" id="MEY9451120.1"/>
    </source>
</evidence>
<dbReference type="EMBL" id="JBGBZJ010000001">
    <property type="protein sequence ID" value="MEY9451120.1"/>
    <property type="molecule type" value="Genomic_DNA"/>
</dbReference>
<dbReference type="InterPro" id="IPR041049">
    <property type="entry name" value="DUF5615"/>
</dbReference>
<dbReference type="Pfam" id="PF18480">
    <property type="entry name" value="DUF5615"/>
    <property type="match status" value="1"/>
</dbReference>
<protein>
    <submittedName>
        <fullName evidence="2">Nuclease of putative toxin-antitoxin system</fullName>
    </submittedName>
</protein>
<comment type="caution">
    <text evidence="2">The sequence shown here is derived from an EMBL/GenBank/DDBJ whole genome shotgun (WGS) entry which is preliminary data.</text>
</comment>
<feature type="domain" description="DUF5615" evidence="1">
    <location>
        <begin position="1"/>
        <end position="113"/>
    </location>
</feature>
<dbReference type="RefSeq" id="WP_038975260.1">
    <property type="nucleotide sequence ID" value="NZ_JBGBZG010000001.1"/>
</dbReference>